<comment type="caution">
    <text evidence="1">The sequence shown here is derived from an EMBL/GenBank/DDBJ whole genome shotgun (WGS) entry which is preliminary data.</text>
</comment>
<protein>
    <recommendedName>
        <fullName evidence="3">PD-(D/E)XK nuclease superfamily protein</fullName>
    </recommendedName>
</protein>
<reference evidence="1 2" key="1">
    <citation type="journal article" date="2022" name="Int. J. Syst. Evol. Microbiol.">
        <title>Neobacillus kokaensis sp. nov., isolated from soil.</title>
        <authorList>
            <person name="Yuki K."/>
            <person name="Matsubara H."/>
            <person name="Yamaguchi S."/>
        </authorList>
    </citation>
    <scope>NUCLEOTIDE SEQUENCE [LARGE SCALE GENOMIC DNA]</scope>
    <source>
        <strain evidence="1 2">LOB 377</strain>
    </source>
</reference>
<evidence type="ECO:0008006" key="3">
    <source>
        <dbReference type="Google" id="ProtNLM"/>
    </source>
</evidence>
<keyword evidence="2" id="KW-1185">Reference proteome</keyword>
<sequence length="246" mass="29114">MNPKGSLTKSGVFIYDSYKDNIIIDKYNRVFLKMRAPKLEAIRSENSEDAVTWNIFRTLQKIDPELWLPKLFQASFRKLRYDIVQDMKISLWKKFTPPAGVQNPEGPTEVDVMLENDHFVWFIEVKYKSDISMKTVHDNSRNQILRNIDIGSDYAGKKDFYFSLLILDEKYSPKGVQIIDSYKNECLEAYGNLKEISLLKFEDLRNLFRFCEEQVQYEDEKYLVQLAKKDLEKRIAQFSIFPQLKM</sequence>
<dbReference type="EMBL" id="BNDS01000001">
    <property type="protein sequence ID" value="GHH96877.1"/>
    <property type="molecule type" value="Genomic_DNA"/>
</dbReference>
<organism evidence="1 2">
    <name type="scientific">Neobacillus kokaensis</name>
    <dbReference type="NCBI Taxonomy" id="2759023"/>
    <lineage>
        <taxon>Bacteria</taxon>
        <taxon>Bacillati</taxon>
        <taxon>Bacillota</taxon>
        <taxon>Bacilli</taxon>
        <taxon>Bacillales</taxon>
        <taxon>Bacillaceae</taxon>
        <taxon>Neobacillus</taxon>
    </lineage>
</organism>
<name>A0ABQ3MZP8_9BACI</name>
<evidence type="ECO:0000313" key="2">
    <source>
        <dbReference type="Proteomes" id="UP000637074"/>
    </source>
</evidence>
<dbReference type="RefSeq" id="WP_191269190.1">
    <property type="nucleotide sequence ID" value="NZ_BNDS01000001.1"/>
</dbReference>
<proteinExistence type="predicted"/>
<gene>
    <name evidence="1" type="ORF">AM1BK_04200</name>
</gene>
<accession>A0ABQ3MZP8</accession>
<evidence type="ECO:0000313" key="1">
    <source>
        <dbReference type="EMBL" id="GHH96877.1"/>
    </source>
</evidence>
<dbReference type="Proteomes" id="UP000637074">
    <property type="component" value="Unassembled WGS sequence"/>
</dbReference>